<dbReference type="InterPro" id="IPR025736">
    <property type="entry name" value="PucR_C-HTH_dom"/>
</dbReference>
<feature type="domain" description="PucR C-terminal helix-turn-helix" evidence="2">
    <location>
        <begin position="316"/>
        <end position="371"/>
    </location>
</feature>
<evidence type="ECO:0000256" key="1">
    <source>
        <dbReference type="ARBA" id="ARBA00006754"/>
    </source>
</evidence>
<protein>
    <recommendedName>
        <fullName evidence="7">PucR family transcriptional regulator</fullName>
    </recommendedName>
</protein>
<dbReference type="EMBL" id="JAAXOP010000009">
    <property type="protein sequence ID" value="NKY51929.1"/>
    <property type="molecule type" value="Genomic_DNA"/>
</dbReference>
<evidence type="ECO:0000313" key="5">
    <source>
        <dbReference type="EMBL" id="NKY51929.1"/>
    </source>
</evidence>
<dbReference type="InterPro" id="IPR051448">
    <property type="entry name" value="CdaR-like_regulators"/>
</dbReference>
<evidence type="ECO:0008006" key="7">
    <source>
        <dbReference type="Google" id="ProtNLM"/>
    </source>
</evidence>
<dbReference type="Pfam" id="PF17853">
    <property type="entry name" value="GGDEF_2"/>
    <property type="match status" value="1"/>
</dbReference>
<organism evidence="5 6">
    <name type="scientific">Nocardia vermiculata</name>
    <dbReference type="NCBI Taxonomy" id="257274"/>
    <lineage>
        <taxon>Bacteria</taxon>
        <taxon>Bacillati</taxon>
        <taxon>Actinomycetota</taxon>
        <taxon>Actinomycetes</taxon>
        <taxon>Mycobacteriales</taxon>
        <taxon>Nocardiaceae</taxon>
        <taxon>Nocardia</taxon>
    </lineage>
</organism>
<sequence length="384" mass="41766">MSQASWGPVVGVVDSVLDRLDTITDDAVARIRTELADFALVPYDEHREAVREQLRRRLIAFGERRTWDQDDLGEVRALARRRARQAIALDVVIRAYHVGDRELWRHLSAAPGEVQKLLPELASLMLESLQSVTSTLALAHGSETRARDRVQMAVSQRLIDLLNTDARGAEAARLAEYLGFDSARPFVGLAYARKRGESDSAVEPGPHFADGLVIARGGIGAVQVVVIQAHDNSIAQVVESLATAAFRVGIGSGHPGVDGAARSLRQAQLALSATSARNAVSRFDDDWLINCVMSLADLLDDDVYHAAEIADAHPSLRETVAAFAAADMSITQCARTSHLHANTVVYRLGRWRELTGWDPRTFSGLTRSIAACALADSRTIPPTQ</sequence>
<dbReference type="InterPro" id="IPR025751">
    <property type="entry name" value="RsbRD_N_dom"/>
</dbReference>
<dbReference type="InterPro" id="IPR041522">
    <property type="entry name" value="CdaR_GGDEF"/>
</dbReference>
<dbReference type="Proteomes" id="UP000565711">
    <property type="component" value="Unassembled WGS sequence"/>
</dbReference>
<feature type="domain" description="CdaR GGDEF-like" evidence="4">
    <location>
        <begin position="169"/>
        <end position="272"/>
    </location>
</feature>
<accession>A0A846Y5G1</accession>
<dbReference type="RefSeq" id="WP_168436135.1">
    <property type="nucleotide sequence ID" value="NZ_JAAXOP010000009.1"/>
</dbReference>
<feature type="domain" description="RsbT co-antagonist protein RsbRD N-terminal" evidence="3">
    <location>
        <begin position="21"/>
        <end position="151"/>
    </location>
</feature>
<name>A0A846Y5G1_9NOCA</name>
<comment type="caution">
    <text evidence="5">The sequence shown here is derived from an EMBL/GenBank/DDBJ whole genome shotgun (WGS) entry which is preliminary data.</text>
</comment>
<dbReference type="InterPro" id="IPR042070">
    <property type="entry name" value="PucR_C-HTH_sf"/>
</dbReference>
<proteinExistence type="inferred from homology"/>
<evidence type="ECO:0000313" key="6">
    <source>
        <dbReference type="Proteomes" id="UP000565711"/>
    </source>
</evidence>
<dbReference type="Pfam" id="PF14361">
    <property type="entry name" value="RsbRD_N"/>
    <property type="match status" value="1"/>
</dbReference>
<dbReference type="PANTHER" id="PTHR33744">
    <property type="entry name" value="CARBOHYDRATE DIACID REGULATOR"/>
    <property type="match status" value="1"/>
</dbReference>
<evidence type="ECO:0000259" key="2">
    <source>
        <dbReference type="Pfam" id="PF13556"/>
    </source>
</evidence>
<gene>
    <name evidence="5" type="ORF">HGA08_17055</name>
</gene>
<evidence type="ECO:0000259" key="3">
    <source>
        <dbReference type="Pfam" id="PF14361"/>
    </source>
</evidence>
<dbReference type="AlphaFoldDB" id="A0A846Y5G1"/>
<comment type="similarity">
    <text evidence="1">Belongs to the CdaR family.</text>
</comment>
<reference evidence="5 6" key="1">
    <citation type="submission" date="2020-04" db="EMBL/GenBank/DDBJ databases">
        <title>MicrobeNet Type strains.</title>
        <authorList>
            <person name="Nicholson A.C."/>
        </authorList>
    </citation>
    <scope>NUCLEOTIDE SEQUENCE [LARGE SCALE GENOMIC DNA]</scope>
    <source>
        <strain evidence="5 6">JCM 12354</strain>
    </source>
</reference>
<dbReference type="Pfam" id="PF13556">
    <property type="entry name" value="HTH_30"/>
    <property type="match status" value="1"/>
</dbReference>
<evidence type="ECO:0000259" key="4">
    <source>
        <dbReference type="Pfam" id="PF17853"/>
    </source>
</evidence>
<dbReference type="Gene3D" id="1.10.10.2840">
    <property type="entry name" value="PucR C-terminal helix-turn-helix domain"/>
    <property type="match status" value="1"/>
</dbReference>
<keyword evidence="6" id="KW-1185">Reference proteome</keyword>